<proteinExistence type="predicted"/>
<keyword evidence="1" id="KW-0479">Metal-binding</keyword>
<evidence type="ECO:0000256" key="4">
    <source>
        <dbReference type="PROSITE-ProRule" id="PRU00134"/>
    </source>
</evidence>
<evidence type="ECO:0000313" key="7">
    <source>
        <dbReference type="Proteomes" id="UP000193642"/>
    </source>
</evidence>
<evidence type="ECO:0000313" key="6">
    <source>
        <dbReference type="EMBL" id="ORY48541.1"/>
    </source>
</evidence>
<keyword evidence="2 4" id="KW-0863">Zinc-finger</keyword>
<dbReference type="InterPro" id="IPR002893">
    <property type="entry name" value="Znf_MYND"/>
</dbReference>
<gene>
    <name evidence="6" type="ORF">BCR33DRAFT_714305</name>
</gene>
<protein>
    <recommendedName>
        <fullName evidence="5">MYND-type domain-containing protein</fullName>
    </recommendedName>
</protein>
<dbReference type="Proteomes" id="UP000193642">
    <property type="component" value="Unassembled WGS sequence"/>
</dbReference>
<organism evidence="6 7">
    <name type="scientific">Rhizoclosmatium globosum</name>
    <dbReference type="NCBI Taxonomy" id="329046"/>
    <lineage>
        <taxon>Eukaryota</taxon>
        <taxon>Fungi</taxon>
        <taxon>Fungi incertae sedis</taxon>
        <taxon>Chytridiomycota</taxon>
        <taxon>Chytridiomycota incertae sedis</taxon>
        <taxon>Chytridiomycetes</taxon>
        <taxon>Chytridiales</taxon>
        <taxon>Chytriomycetaceae</taxon>
        <taxon>Rhizoclosmatium</taxon>
    </lineage>
</organism>
<dbReference type="Gene3D" id="6.10.140.2220">
    <property type="match status" value="1"/>
</dbReference>
<dbReference type="EMBL" id="MCGO01000011">
    <property type="protein sequence ID" value="ORY48541.1"/>
    <property type="molecule type" value="Genomic_DNA"/>
</dbReference>
<keyword evidence="7" id="KW-1185">Reference proteome</keyword>
<evidence type="ECO:0000256" key="3">
    <source>
        <dbReference type="ARBA" id="ARBA00022833"/>
    </source>
</evidence>
<dbReference type="OrthoDB" id="2147022at2759"/>
<comment type="caution">
    <text evidence="6">The sequence shown here is derived from an EMBL/GenBank/DDBJ whole genome shotgun (WGS) entry which is preliminary data.</text>
</comment>
<name>A0A1Y2CND1_9FUNG</name>
<dbReference type="GO" id="GO:0008270">
    <property type="term" value="F:zinc ion binding"/>
    <property type="evidence" value="ECO:0007669"/>
    <property type="project" value="UniProtKB-KW"/>
</dbReference>
<reference evidence="6 7" key="1">
    <citation type="submission" date="2016-07" db="EMBL/GenBank/DDBJ databases">
        <title>Pervasive Adenine N6-methylation of Active Genes in Fungi.</title>
        <authorList>
            <consortium name="DOE Joint Genome Institute"/>
            <person name="Mondo S.J."/>
            <person name="Dannebaum R.O."/>
            <person name="Kuo R.C."/>
            <person name="Labutti K."/>
            <person name="Haridas S."/>
            <person name="Kuo A."/>
            <person name="Salamov A."/>
            <person name="Ahrendt S.R."/>
            <person name="Lipzen A."/>
            <person name="Sullivan W."/>
            <person name="Andreopoulos W.B."/>
            <person name="Clum A."/>
            <person name="Lindquist E."/>
            <person name="Daum C."/>
            <person name="Ramamoorthy G.K."/>
            <person name="Gryganskyi A."/>
            <person name="Culley D."/>
            <person name="Magnuson J.K."/>
            <person name="James T.Y."/>
            <person name="O'Malley M.A."/>
            <person name="Stajich J.E."/>
            <person name="Spatafora J.W."/>
            <person name="Visel A."/>
            <person name="Grigoriev I.V."/>
        </authorList>
    </citation>
    <scope>NUCLEOTIDE SEQUENCE [LARGE SCALE GENOMIC DNA]</scope>
    <source>
        <strain evidence="6 7">JEL800</strain>
    </source>
</reference>
<evidence type="ECO:0000256" key="1">
    <source>
        <dbReference type="ARBA" id="ARBA00022723"/>
    </source>
</evidence>
<dbReference type="AlphaFoldDB" id="A0A1Y2CND1"/>
<feature type="domain" description="MYND-type" evidence="5">
    <location>
        <begin position="275"/>
        <end position="319"/>
    </location>
</feature>
<accession>A0A1Y2CND1</accession>
<keyword evidence="3" id="KW-0862">Zinc</keyword>
<dbReference type="Pfam" id="PF01753">
    <property type="entry name" value="zf-MYND"/>
    <property type="match status" value="1"/>
</dbReference>
<sequence length="411" mass="47062">MMTHLTSLDLLNLPLPLKSHLSTFDIGASKDHVVCKAAIEFLVDSLTPGKLLLRATETIDSTSSTDVTPYESLFTDLNTAIPFRWNSQAFYIYQQCTALLESEKVSETRTLVINTVVKINSSTKIKGRINPLKDNCLFFYLGSLLQGYTVAPTPTDFEFVNTLEKGNDEHEYYRAIGSYLSYLLTVLQGNPAPRKLYTSMSRFKSLSPTLLETTKVFHIYQTVSMHESVFGEKGWMEFIAMDIKRATQDAFEDFPDEYGGGLVEERKRFPMGHECNQCHVKRSVEGVSLRQCERCQAVYYCSSECQRAAWKDSRHKRYCRDVGVFRVGDVVRLFGLRKEDGEEEDLNSTVGDIVWREDPAGNVWSVFCLEKERRFVFIKKEKMRLLVTREEVIDLCEQMGETPSFDTEELS</sequence>
<evidence type="ECO:0000259" key="5">
    <source>
        <dbReference type="PROSITE" id="PS50865"/>
    </source>
</evidence>
<evidence type="ECO:0000256" key="2">
    <source>
        <dbReference type="ARBA" id="ARBA00022771"/>
    </source>
</evidence>
<dbReference type="PROSITE" id="PS50865">
    <property type="entry name" value="ZF_MYND_2"/>
    <property type="match status" value="1"/>
</dbReference>
<dbReference type="SUPFAM" id="SSF144232">
    <property type="entry name" value="HIT/MYND zinc finger-like"/>
    <property type="match status" value="1"/>
</dbReference>